<accession>A0A813E0K8</accession>
<dbReference type="EMBL" id="CAJNNV010005605">
    <property type="protein sequence ID" value="CAE8592317.1"/>
    <property type="molecule type" value="Genomic_DNA"/>
</dbReference>
<dbReference type="CDD" id="cd23156">
    <property type="entry name" value="Prefoldin_3"/>
    <property type="match status" value="1"/>
</dbReference>
<dbReference type="InterPro" id="IPR007052">
    <property type="entry name" value="CS_dom"/>
</dbReference>
<dbReference type="PROSITE" id="PS51203">
    <property type="entry name" value="CS"/>
    <property type="match status" value="1"/>
</dbReference>
<comment type="similarity">
    <text evidence="1">Belongs to the prefoldin subunit alpha family.</text>
</comment>
<dbReference type="PANTHER" id="PTHR12409:SF0">
    <property type="entry name" value="PREFOLDIN SUBUNIT 3"/>
    <property type="match status" value="1"/>
</dbReference>
<dbReference type="GO" id="GO:0015631">
    <property type="term" value="F:tubulin binding"/>
    <property type="evidence" value="ECO:0007669"/>
    <property type="project" value="TreeGrafter"/>
</dbReference>
<dbReference type="GO" id="GO:0006457">
    <property type="term" value="P:protein folding"/>
    <property type="evidence" value="ECO:0007669"/>
    <property type="project" value="InterPro"/>
</dbReference>
<dbReference type="FunFam" id="1.10.287.370:FF:000001">
    <property type="entry name" value="Prefoldin subunit 3"/>
    <property type="match status" value="1"/>
</dbReference>
<evidence type="ECO:0000256" key="2">
    <source>
        <dbReference type="ARBA" id="ARBA00023186"/>
    </source>
</evidence>
<dbReference type="InterPro" id="IPR009053">
    <property type="entry name" value="Prefoldin"/>
</dbReference>
<dbReference type="Pfam" id="PF02996">
    <property type="entry name" value="Prefoldin"/>
    <property type="match status" value="1"/>
</dbReference>
<organism evidence="5 6">
    <name type="scientific">Polarella glacialis</name>
    <name type="common">Dinoflagellate</name>
    <dbReference type="NCBI Taxonomy" id="89957"/>
    <lineage>
        <taxon>Eukaryota</taxon>
        <taxon>Sar</taxon>
        <taxon>Alveolata</taxon>
        <taxon>Dinophyceae</taxon>
        <taxon>Suessiales</taxon>
        <taxon>Suessiaceae</taxon>
        <taxon>Polarella</taxon>
    </lineage>
</organism>
<dbReference type="GO" id="GO:0005737">
    <property type="term" value="C:cytoplasm"/>
    <property type="evidence" value="ECO:0007669"/>
    <property type="project" value="TreeGrafter"/>
</dbReference>
<reference evidence="5" key="1">
    <citation type="submission" date="2021-02" db="EMBL/GenBank/DDBJ databases">
        <authorList>
            <person name="Dougan E. K."/>
            <person name="Rhodes N."/>
            <person name="Thang M."/>
            <person name="Chan C."/>
        </authorList>
    </citation>
    <scope>NUCLEOTIDE SEQUENCE</scope>
</reference>
<evidence type="ECO:0000256" key="1">
    <source>
        <dbReference type="ARBA" id="ARBA00010048"/>
    </source>
</evidence>
<dbReference type="GO" id="GO:0007017">
    <property type="term" value="P:microtubule-based process"/>
    <property type="evidence" value="ECO:0007669"/>
    <property type="project" value="TreeGrafter"/>
</dbReference>
<dbReference type="Pfam" id="PF04969">
    <property type="entry name" value="CS"/>
    <property type="match status" value="1"/>
</dbReference>
<proteinExistence type="inferred from homology"/>
<dbReference type="CDD" id="cd06467">
    <property type="entry name" value="p23_NUDC_like"/>
    <property type="match status" value="1"/>
</dbReference>
<dbReference type="GO" id="GO:0016272">
    <property type="term" value="C:prefoldin complex"/>
    <property type="evidence" value="ECO:0007669"/>
    <property type="project" value="InterPro"/>
</dbReference>
<evidence type="ECO:0000313" key="5">
    <source>
        <dbReference type="EMBL" id="CAE8592317.1"/>
    </source>
</evidence>
<comment type="caution">
    <text evidence="5">The sequence shown here is derived from an EMBL/GenBank/DDBJ whole genome shotgun (WGS) entry which is preliminary data.</text>
</comment>
<keyword evidence="6" id="KW-1185">Reference proteome</keyword>
<dbReference type="SUPFAM" id="SSF46579">
    <property type="entry name" value="Prefoldin"/>
    <property type="match status" value="1"/>
</dbReference>
<keyword evidence="2" id="KW-0143">Chaperone</keyword>
<dbReference type="InterPro" id="IPR004127">
    <property type="entry name" value="Prefoldin_subunit_alpha"/>
</dbReference>
<feature type="region of interest" description="Disordered" evidence="3">
    <location>
        <begin position="139"/>
        <end position="174"/>
    </location>
</feature>
<dbReference type="OMA" id="YNWDVAQ"/>
<dbReference type="Proteomes" id="UP000654075">
    <property type="component" value="Unassembled WGS sequence"/>
</dbReference>
<feature type="non-terminal residue" evidence="5">
    <location>
        <position position="1"/>
    </location>
</feature>
<dbReference type="InterPro" id="IPR016655">
    <property type="entry name" value="PFD3"/>
</dbReference>
<evidence type="ECO:0000313" key="6">
    <source>
        <dbReference type="Proteomes" id="UP000654075"/>
    </source>
</evidence>
<dbReference type="AlphaFoldDB" id="A0A813E0K8"/>
<protein>
    <recommendedName>
        <fullName evidence="4">CS domain-containing protein</fullName>
    </recommendedName>
</protein>
<dbReference type="SUPFAM" id="SSF49764">
    <property type="entry name" value="HSP20-like chaperones"/>
    <property type="match status" value="1"/>
</dbReference>
<feature type="compositionally biased region" description="Basic and acidic residues" evidence="3">
    <location>
        <begin position="145"/>
        <end position="161"/>
    </location>
</feature>
<dbReference type="OrthoDB" id="6375174at2759"/>
<gene>
    <name evidence="5" type="ORF">PGLA1383_LOCUS10973</name>
</gene>
<dbReference type="Gene3D" id="1.10.287.370">
    <property type="match status" value="1"/>
</dbReference>
<dbReference type="PANTHER" id="PTHR12409">
    <property type="entry name" value="PREFOLDIN SUBUNIT 3"/>
    <property type="match status" value="1"/>
</dbReference>
<dbReference type="InterPro" id="IPR008978">
    <property type="entry name" value="HSP20-like_chaperone"/>
</dbReference>
<feature type="domain" description="CS" evidence="4">
    <location>
        <begin position="171"/>
        <end position="258"/>
    </location>
</feature>
<evidence type="ECO:0000256" key="3">
    <source>
        <dbReference type="SAM" id="MobiDB-lite"/>
    </source>
</evidence>
<dbReference type="GO" id="GO:0007021">
    <property type="term" value="P:tubulin complex assembly"/>
    <property type="evidence" value="ECO:0007669"/>
    <property type="project" value="TreeGrafter"/>
</dbReference>
<dbReference type="Gene3D" id="2.60.40.790">
    <property type="match status" value="1"/>
</dbReference>
<evidence type="ECO:0000259" key="4">
    <source>
        <dbReference type="PROSITE" id="PS51203"/>
    </source>
</evidence>
<name>A0A813E0K8_POLGL</name>
<sequence>GLQELHSKYQYMSSSMASQKAGLKAKLPDIESALDTVNHLIDRNSKGETEPANYTYQLSENIWSTASAPPASNVCLWLGANCMLEYTVDEAAQLLRTNEGNAQTTLKTLAEDLHYLRDQITTTEVNIARCHNFGVKLRQQQKEGGQADKPKAAAVQDKPKAPTDAGSGGTKVAGPYTWKQTKEEVEVSVRMPKDAQKADVKVTILAESLKVEHAGKVIVEGDLTGKCSPNGSTWTMTGSRVEISLEKADATVQWGELFESI</sequence>